<dbReference type="GO" id="GO:0006260">
    <property type="term" value="P:DNA replication"/>
    <property type="evidence" value="ECO:0007669"/>
    <property type="project" value="UniProtKB-KW"/>
</dbReference>
<sequence length="73" mass="8721">AFRKMMQYKKVTRNIIGYLRAVEVTVNPKDGSYNQHIHALLFVRSSYFKGNGENYISQVEWADFWQRALKEDY</sequence>
<comment type="caution">
    <text evidence="3">The sequence shown here is derived from an EMBL/GenBank/DDBJ whole genome shotgun (WGS) entry which is preliminary data.</text>
</comment>
<comment type="similarity">
    <text evidence="1">Belongs to the Gram-positive plasmids replication protein type 1 family.</text>
</comment>
<dbReference type="PATRIC" id="fig|87541.4.peg.1166"/>
<evidence type="ECO:0000256" key="2">
    <source>
        <dbReference type="ARBA" id="ARBA00022705"/>
    </source>
</evidence>
<dbReference type="InterPro" id="IPR000989">
    <property type="entry name" value="Rep"/>
</dbReference>
<keyword evidence="2" id="KW-0235">DNA replication</keyword>
<name>A0A133XXR5_9LACT</name>
<dbReference type="AlphaFoldDB" id="A0A133XXR5"/>
<dbReference type="Proteomes" id="UP000070422">
    <property type="component" value="Unassembled WGS sequence"/>
</dbReference>
<feature type="non-terminal residue" evidence="3">
    <location>
        <position position="1"/>
    </location>
</feature>
<reference evidence="3 4" key="1">
    <citation type="submission" date="2016-01" db="EMBL/GenBank/DDBJ databases">
        <authorList>
            <person name="Oliw E.H."/>
        </authorList>
    </citation>
    <scope>NUCLEOTIDE SEQUENCE [LARGE SCALE GENOMIC DNA]</scope>
    <source>
        <strain evidence="3 4">KA00635</strain>
    </source>
</reference>
<gene>
    <name evidence="3" type="ORF">HMPREF3187_01178</name>
</gene>
<dbReference type="RefSeq" id="WP_197415383.1">
    <property type="nucleotide sequence ID" value="NZ_KQ959316.1"/>
</dbReference>
<feature type="non-terminal residue" evidence="3">
    <location>
        <position position="73"/>
    </location>
</feature>
<dbReference type="EMBL" id="LSCQ01000058">
    <property type="protein sequence ID" value="KXB35729.1"/>
    <property type="molecule type" value="Genomic_DNA"/>
</dbReference>
<evidence type="ECO:0000313" key="4">
    <source>
        <dbReference type="Proteomes" id="UP000070422"/>
    </source>
</evidence>
<evidence type="ECO:0000313" key="3">
    <source>
        <dbReference type="EMBL" id="KXB35729.1"/>
    </source>
</evidence>
<accession>A0A133XXR5</accession>
<protein>
    <submittedName>
        <fullName evidence="3">Replication protein</fullName>
    </submittedName>
</protein>
<evidence type="ECO:0000256" key="1">
    <source>
        <dbReference type="ARBA" id="ARBA00008909"/>
    </source>
</evidence>
<dbReference type="Pfam" id="PF01446">
    <property type="entry name" value="Rep_1"/>
    <property type="match status" value="1"/>
</dbReference>
<dbReference type="GO" id="GO:0003677">
    <property type="term" value="F:DNA binding"/>
    <property type="evidence" value="ECO:0007669"/>
    <property type="project" value="InterPro"/>
</dbReference>
<proteinExistence type="inferred from homology"/>
<organism evidence="3 4">
    <name type="scientific">Aerococcus christensenii</name>
    <dbReference type="NCBI Taxonomy" id="87541"/>
    <lineage>
        <taxon>Bacteria</taxon>
        <taxon>Bacillati</taxon>
        <taxon>Bacillota</taxon>
        <taxon>Bacilli</taxon>
        <taxon>Lactobacillales</taxon>
        <taxon>Aerococcaceae</taxon>
        <taxon>Aerococcus</taxon>
    </lineage>
</organism>